<dbReference type="AlphaFoldDB" id="A0A5R8QAR3"/>
<protein>
    <submittedName>
        <fullName evidence="3">Transglycosylase family protein</fullName>
    </submittedName>
</protein>
<sequence>MPTQAYSSVETQETAKLAATATVVNVDVGDTAVWDALAACESGGNWATNTGNGYYGGVQFSLATWQSVAPRVGVYDAYPHLASKEDQIKAATWLQQNSGWGQWPACSAKLGLL</sequence>
<keyword evidence="4" id="KW-1185">Reference proteome</keyword>
<proteinExistence type="predicted"/>
<dbReference type="GO" id="GO:0016787">
    <property type="term" value="F:hydrolase activity"/>
    <property type="evidence" value="ECO:0007669"/>
    <property type="project" value="UniProtKB-KW"/>
</dbReference>
<name>A0A5R8QAR3_9FIRM</name>
<dbReference type="Proteomes" id="UP000306912">
    <property type="component" value="Unassembled WGS sequence"/>
</dbReference>
<evidence type="ECO:0000313" key="4">
    <source>
        <dbReference type="Proteomes" id="UP000306912"/>
    </source>
</evidence>
<accession>A0A5R8QAR3</accession>
<organism evidence="3 4">
    <name type="scientific">Culicoidibacter larvae</name>
    <dbReference type="NCBI Taxonomy" id="2579976"/>
    <lineage>
        <taxon>Bacteria</taxon>
        <taxon>Bacillati</taxon>
        <taxon>Bacillota</taxon>
        <taxon>Culicoidibacteria</taxon>
        <taxon>Culicoidibacterales</taxon>
        <taxon>Culicoidibacteraceae</taxon>
        <taxon>Culicoidibacter</taxon>
    </lineage>
</organism>
<dbReference type="OrthoDB" id="9798935at2"/>
<reference evidence="3 4" key="1">
    <citation type="submission" date="2019-05" db="EMBL/GenBank/DDBJ databases">
        <title>Culicoidintestinum kansasii gen. nov., sp. nov. from the gastrointestinal tract of the biting midge, Culicoides sonorensis.</title>
        <authorList>
            <person name="Neupane S."/>
            <person name="Ghosh A."/>
            <person name="Gunther S."/>
            <person name="Martin K."/>
            <person name="Zurek L."/>
        </authorList>
    </citation>
    <scope>NUCLEOTIDE SEQUENCE [LARGE SCALE GENOMIC DNA]</scope>
    <source>
        <strain evidence="3 4">CS-1</strain>
    </source>
</reference>
<evidence type="ECO:0000313" key="3">
    <source>
        <dbReference type="EMBL" id="TLG73014.1"/>
    </source>
</evidence>
<evidence type="ECO:0000256" key="1">
    <source>
        <dbReference type="ARBA" id="ARBA00022801"/>
    </source>
</evidence>
<dbReference type="Gene3D" id="1.10.530.10">
    <property type="match status" value="1"/>
</dbReference>
<dbReference type="InterPro" id="IPR010618">
    <property type="entry name" value="RPF"/>
</dbReference>
<dbReference type="CDD" id="cd13925">
    <property type="entry name" value="RPF"/>
    <property type="match status" value="1"/>
</dbReference>
<dbReference type="Pfam" id="PF06737">
    <property type="entry name" value="Transglycosylas"/>
    <property type="match status" value="1"/>
</dbReference>
<keyword evidence="1" id="KW-0378">Hydrolase</keyword>
<dbReference type="SUPFAM" id="SSF53955">
    <property type="entry name" value="Lysozyme-like"/>
    <property type="match status" value="1"/>
</dbReference>
<dbReference type="InterPro" id="IPR023346">
    <property type="entry name" value="Lysozyme-like_dom_sf"/>
</dbReference>
<dbReference type="InParanoid" id="A0A5R8QAR3"/>
<gene>
    <name evidence="3" type="ORF">FEZ08_07895</name>
</gene>
<comment type="caution">
    <text evidence="3">The sequence shown here is derived from an EMBL/GenBank/DDBJ whole genome shotgun (WGS) entry which is preliminary data.</text>
</comment>
<feature type="domain" description="Resuscitation-promoting factor core lysozyme-like" evidence="2">
    <location>
        <begin position="30"/>
        <end position="106"/>
    </location>
</feature>
<dbReference type="EMBL" id="VBWP01000006">
    <property type="protein sequence ID" value="TLG73014.1"/>
    <property type="molecule type" value="Genomic_DNA"/>
</dbReference>
<evidence type="ECO:0000259" key="2">
    <source>
        <dbReference type="Pfam" id="PF06737"/>
    </source>
</evidence>